<evidence type="ECO:0000313" key="3">
    <source>
        <dbReference type="Proteomes" id="UP000013248"/>
    </source>
</evidence>
<evidence type="ECO:0000313" key="2">
    <source>
        <dbReference type="EMBL" id="ENX00909.1"/>
    </source>
</evidence>
<comment type="caution">
    <text evidence="2">The sequence shown here is derived from an EMBL/GenBank/DDBJ whole genome shotgun (WGS) entry which is preliminary data.</text>
</comment>
<protein>
    <submittedName>
        <fullName evidence="2">Uncharacterized protein</fullName>
    </submittedName>
</protein>
<name>N9LXB6_9GAMM</name>
<dbReference type="AlphaFoldDB" id="N9LXB6"/>
<evidence type="ECO:0000256" key="1">
    <source>
        <dbReference type="SAM" id="Phobius"/>
    </source>
</evidence>
<accession>N9LXB6</accession>
<dbReference type="HOGENOM" id="CLU_1243132_0_0_6"/>
<sequence length="220" mass="25832">MSFIEFLLISLAPSLPLGIIIFCFKNWFLERLKNSIKHEYDLSLEKFKGEIKFENDQELEEIKALLKKQTDVNLEDYRFKIELRKKWLNDVREASIEYLFLIRGQINTVQEYVVECQLTQHNLNEEKYKTSLAKVSSATVNLDSITFKIETLIFKSDSIGSEILKNMAKINDLLGKMTLHHHSTREPILSNSERYIDLQKNINAFKINIMSLLKQKNENL</sequence>
<keyword evidence="1" id="KW-0812">Transmembrane</keyword>
<proteinExistence type="predicted"/>
<dbReference type="STRING" id="1217705.F900_01893"/>
<keyword evidence="1" id="KW-1133">Transmembrane helix</keyword>
<dbReference type="RefSeq" id="WP_005216994.1">
    <property type="nucleotide sequence ID" value="NZ_KB850089.1"/>
</dbReference>
<reference evidence="2 3" key="1">
    <citation type="submission" date="2013-02" db="EMBL/GenBank/DDBJ databases">
        <title>The Genome Sequence of Acinetobacter sp. ANC 3862.</title>
        <authorList>
            <consortium name="The Broad Institute Genome Sequencing Platform"/>
            <consortium name="The Broad Institute Genome Sequencing Center for Infectious Disease"/>
            <person name="Cerqueira G."/>
            <person name="Feldgarden M."/>
            <person name="Courvalin P."/>
            <person name="Perichon B."/>
            <person name="Grillot-Courvalin C."/>
            <person name="Clermont D."/>
            <person name="Rocha E."/>
            <person name="Yoon E.-J."/>
            <person name="Nemec A."/>
            <person name="Walker B."/>
            <person name="Young S.K."/>
            <person name="Zeng Q."/>
            <person name="Gargeya S."/>
            <person name="Fitzgerald M."/>
            <person name="Haas B."/>
            <person name="Abouelleil A."/>
            <person name="Alvarado L."/>
            <person name="Arachchi H.M."/>
            <person name="Berlin A.M."/>
            <person name="Chapman S.B."/>
            <person name="Dewar J."/>
            <person name="Goldberg J."/>
            <person name="Griggs A."/>
            <person name="Gujja S."/>
            <person name="Hansen M."/>
            <person name="Howarth C."/>
            <person name="Imamovic A."/>
            <person name="Larimer J."/>
            <person name="McCowan C."/>
            <person name="Murphy C."/>
            <person name="Neiman D."/>
            <person name="Pearson M."/>
            <person name="Priest M."/>
            <person name="Roberts A."/>
            <person name="Saif S."/>
            <person name="Shea T."/>
            <person name="Sisk P."/>
            <person name="Sykes S."/>
            <person name="Wortman J."/>
            <person name="Nusbaum C."/>
            <person name="Birren B."/>
        </authorList>
    </citation>
    <scope>NUCLEOTIDE SEQUENCE [LARGE SCALE GENOMIC DNA]</scope>
    <source>
        <strain evidence="2 3">ANC 3862</strain>
    </source>
</reference>
<feature type="transmembrane region" description="Helical" evidence="1">
    <location>
        <begin position="6"/>
        <end position="28"/>
    </location>
</feature>
<dbReference type="EMBL" id="APRP01000018">
    <property type="protein sequence ID" value="ENX00909.1"/>
    <property type="molecule type" value="Genomic_DNA"/>
</dbReference>
<organism evidence="2 3">
    <name type="scientific">Acinetobacter modestus</name>
    <dbReference type="NCBI Taxonomy" id="1776740"/>
    <lineage>
        <taxon>Bacteria</taxon>
        <taxon>Pseudomonadati</taxon>
        <taxon>Pseudomonadota</taxon>
        <taxon>Gammaproteobacteria</taxon>
        <taxon>Moraxellales</taxon>
        <taxon>Moraxellaceae</taxon>
        <taxon>Acinetobacter</taxon>
    </lineage>
</organism>
<dbReference type="Proteomes" id="UP000013248">
    <property type="component" value="Unassembled WGS sequence"/>
</dbReference>
<dbReference type="PATRIC" id="fig|1217705.3.peg.1841"/>
<keyword evidence="1" id="KW-0472">Membrane</keyword>
<gene>
    <name evidence="2" type="ORF">F900_01893</name>
</gene>